<keyword evidence="2 4" id="KW-0195">Cyclin</keyword>
<gene>
    <name evidence="7" type="ORF">CAUJ_LOCUS6910</name>
</gene>
<evidence type="ECO:0000313" key="7">
    <source>
        <dbReference type="EMBL" id="CAD6190991.1"/>
    </source>
</evidence>
<dbReference type="GO" id="GO:0051301">
    <property type="term" value="P:cell division"/>
    <property type="evidence" value="ECO:0007669"/>
    <property type="project" value="UniProtKB-KW"/>
</dbReference>
<feature type="compositionally biased region" description="Acidic residues" evidence="5">
    <location>
        <begin position="177"/>
        <end position="191"/>
    </location>
</feature>
<keyword evidence="8" id="KW-1185">Reference proteome</keyword>
<evidence type="ECO:0000256" key="2">
    <source>
        <dbReference type="ARBA" id="ARBA00023127"/>
    </source>
</evidence>
<name>A0A8S1H715_9PELO</name>
<evidence type="ECO:0000256" key="1">
    <source>
        <dbReference type="ARBA" id="ARBA00022618"/>
    </source>
</evidence>
<organism evidence="7 8">
    <name type="scientific">Caenorhabditis auriculariae</name>
    <dbReference type="NCBI Taxonomy" id="2777116"/>
    <lineage>
        <taxon>Eukaryota</taxon>
        <taxon>Metazoa</taxon>
        <taxon>Ecdysozoa</taxon>
        <taxon>Nematoda</taxon>
        <taxon>Chromadorea</taxon>
        <taxon>Rhabditida</taxon>
        <taxon>Rhabditina</taxon>
        <taxon>Rhabditomorpha</taxon>
        <taxon>Rhabditoidea</taxon>
        <taxon>Rhabditidae</taxon>
        <taxon>Peloderinae</taxon>
        <taxon>Caenorhabditis</taxon>
    </lineage>
</organism>
<dbReference type="Pfam" id="PF00134">
    <property type="entry name" value="Cyclin_N"/>
    <property type="match status" value="1"/>
</dbReference>
<protein>
    <recommendedName>
        <fullName evidence="6">Cyclin-like domain-containing protein</fullName>
    </recommendedName>
</protein>
<dbReference type="PANTHER" id="PTHR10177">
    <property type="entry name" value="CYCLINS"/>
    <property type="match status" value="1"/>
</dbReference>
<accession>A0A8S1H715</accession>
<feature type="compositionally biased region" description="Low complexity" evidence="5">
    <location>
        <begin position="149"/>
        <end position="158"/>
    </location>
</feature>
<evidence type="ECO:0000259" key="6">
    <source>
        <dbReference type="SMART" id="SM00385"/>
    </source>
</evidence>
<sequence>MPLMILIEWRSHDVLEVSDDSGSFISISNCEMGGRKSSKRNKTKTNTINTKKGSENSKTSLLRGSGVFEFSNGMKQKLNEAAVDVKENIPISRTALNTKLPEDVNTFPRRKRRSSQMGPAPKRPSIEKEEEEESKIIGDSLLQAVNSVKTTDSSCSTSKTKEIVSRRRPPSRPLPIVEEDEVFSGENEDCVEERREGLSSSLSTEDVEEEHLEDEDDEPPEPLQNPNFEKMERALNEERKGEVLFVPPQLSRVQSYGSPKKVWSLLVRRDEIPRPTQNLMRDHPQMSPNTRAVLVDWMMEVCETERQHRETFHLAVDYVDRFLESGIQEVTPKTFQLVGTTALFIASKYEEIYPPKCQEFAGYTDGAFSSQAVRQMETIMVRALNWALSSLTSVHWLATYMQLLGKKEVEQELCGDEHIVEERSSIPNFMREDFIHMAKILDLLLLDTGSFKFSYRTVAAAVLFACYEPHRMVEQVTGYSYERLYSAIQFVEPYVAVLEARRLPGDPLPQVDKIPSSEVHRYQTRMDFDGLDDIMRLVEEERKNRVPFPTPRRVLPTGYSNLA</sequence>
<dbReference type="InterPro" id="IPR013763">
    <property type="entry name" value="Cyclin-like_dom"/>
</dbReference>
<proteinExistence type="inferred from homology"/>
<dbReference type="Gene3D" id="1.10.472.10">
    <property type="entry name" value="Cyclin-like"/>
    <property type="match status" value="2"/>
</dbReference>
<evidence type="ECO:0000256" key="3">
    <source>
        <dbReference type="ARBA" id="ARBA00023306"/>
    </source>
</evidence>
<dbReference type="SUPFAM" id="SSF47954">
    <property type="entry name" value="Cyclin-like"/>
    <property type="match status" value="2"/>
</dbReference>
<feature type="region of interest" description="Disordered" evidence="5">
    <location>
        <begin position="147"/>
        <end position="226"/>
    </location>
</feature>
<dbReference type="FunFam" id="1.10.472.10:FF:000001">
    <property type="entry name" value="G2/mitotic-specific cyclin"/>
    <property type="match status" value="1"/>
</dbReference>
<dbReference type="Proteomes" id="UP000835052">
    <property type="component" value="Unassembled WGS sequence"/>
</dbReference>
<evidence type="ECO:0000256" key="4">
    <source>
        <dbReference type="RuleBase" id="RU000383"/>
    </source>
</evidence>
<dbReference type="SMART" id="SM00385">
    <property type="entry name" value="CYCLIN"/>
    <property type="match status" value="1"/>
</dbReference>
<keyword evidence="3" id="KW-0131">Cell cycle</keyword>
<comment type="similarity">
    <text evidence="4">Belongs to the cyclin family.</text>
</comment>
<dbReference type="InterPro" id="IPR039361">
    <property type="entry name" value="Cyclin"/>
</dbReference>
<dbReference type="InterPro" id="IPR036915">
    <property type="entry name" value="Cyclin-like_sf"/>
</dbReference>
<keyword evidence="1" id="KW-0132">Cell division</keyword>
<dbReference type="EMBL" id="CAJGYM010000018">
    <property type="protein sequence ID" value="CAD6190991.1"/>
    <property type="molecule type" value="Genomic_DNA"/>
</dbReference>
<comment type="caution">
    <text evidence="7">The sequence shown here is derived from an EMBL/GenBank/DDBJ whole genome shotgun (WGS) entry which is preliminary data.</text>
</comment>
<dbReference type="InterPro" id="IPR006671">
    <property type="entry name" value="Cyclin_N"/>
</dbReference>
<dbReference type="AlphaFoldDB" id="A0A8S1H715"/>
<evidence type="ECO:0000256" key="5">
    <source>
        <dbReference type="SAM" id="MobiDB-lite"/>
    </source>
</evidence>
<feature type="domain" description="Cyclin-like" evidence="6">
    <location>
        <begin position="296"/>
        <end position="382"/>
    </location>
</feature>
<feature type="region of interest" description="Disordered" evidence="5">
    <location>
        <begin position="32"/>
        <end position="57"/>
    </location>
</feature>
<dbReference type="CDD" id="cd20520">
    <property type="entry name" value="CYCLIN_CCNE_rpt2"/>
    <property type="match status" value="1"/>
</dbReference>
<feature type="compositionally biased region" description="Acidic residues" evidence="5">
    <location>
        <begin position="205"/>
        <end position="220"/>
    </location>
</feature>
<reference evidence="7" key="1">
    <citation type="submission" date="2020-10" db="EMBL/GenBank/DDBJ databases">
        <authorList>
            <person name="Kikuchi T."/>
        </authorList>
    </citation>
    <scope>NUCLEOTIDE SEQUENCE</scope>
    <source>
        <strain evidence="7">NKZ352</strain>
    </source>
</reference>
<evidence type="ECO:0000313" key="8">
    <source>
        <dbReference type="Proteomes" id="UP000835052"/>
    </source>
</evidence>
<feature type="region of interest" description="Disordered" evidence="5">
    <location>
        <begin position="102"/>
        <end position="134"/>
    </location>
</feature>
<dbReference type="OrthoDB" id="5590282at2759"/>